<dbReference type="PANTHER" id="PTHR47755:SF1">
    <property type="entry name" value="CELL DIVISION PROTEIN FTSX"/>
    <property type="match status" value="1"/>
</dbReference>
<keyword evidence="15" id="KW-1185">Reference proteome</keyword>
<dbReference type="Pfam" id="PF02687">
    <property type="entry name" value="FtsX"/>
    <property type="match status" value="1"/>
</dbReference>
<keyword evidence="7 11" id="KW-1133">Transmembrane helix</keyword>
<sequence length="290" mass="32801">MRYSKGKAQATNQIIVISIACLSVIISLLFQLLSGAYTWSESIQSQMKVYVYLDDSLQTNQIDSTIQVLKKRNEINAAKIQFVDKQIIAKDFLNTTHENFDELLGDINPFKNSIILELKPSFRNKVSFEKLATELRGSTGIYEVTYPENYLDLIIPKIKVISSAAIIFICLIALIVYFQISNYTKLHIHANRTLIKSMQLLGSTNGFIMKPYLLKSVILGLLGAILGYLITNVFYFYINNQIPELTIYLFNVTNQVIILIGTLVIAVIFSLLSTLLTLNKYLKISGSNLY</sequence>
<gene>
    <name evidence="14" type="ORF">SKC38_05995</name>
</gene>
<evidence type="ECO:0000256" key="9">
    <source>
        <dbReference type="ARBA" id="ARBA00023306"/>
    </source>
</evidence>
<feature type="transmembrane region" description="Helical" evidence="11">
    <location>
        <begin position="257"/>
        <end position="278"/>
    </location>
</feature>
<keyword evidence="5 10" id="KW-0132">Cell division</keyword>
<feature type="domain" description="FtsX extracellular" evidence="13">
    <location>
        <begin position="48"/>
        <end position="144"/>
    </location>
</feature>
<evidence type="ECO:0000256" key="1">
    <source>
        <dbReference type="ARBA" id="ARBA00004651"/>
    </source>
</evidence>
<protein>
    <recommendedName>
        <fullName evidence="3 10">Cell division protein FtsX</fullName>
    </recommendedName>
</protein>
<feature type="domain" description="ABC3 transporter permease C-terminal" evidence="12">
    <location>
        <begin position="166"/>
        <end position="285"/>
    </location>
</feature>
<dbReference type="EMBL" id="JBBKYA010000003">
    <property type="protein sequence ID" value="MFD3275774.1"/>
    <property type="molecule type" value="Genomic_DNA"/>
</dbReference>
<evidence type="ECO:0000256" key="10">
    <source>
        <dbReference type="PIRNR" id="PIRNR003097"/>
    </source>
</evidence>
<keyword evidence="4 10" id="KW-1003">Cell membrane</keyword>
<evidence type="ECO:0000256" key="2">
    <source>
        <dbReference type="ARBA" id="ARBA00007379"/>
    </source>
</evidence>
<dbReference type="PROSITE" id="PS51257">
    <property type="entry name" value="PROKAR_LIPOPROTEIN"/>
    <property type="match status" value="1"/>
</dbReference>
<evidence type="ECO:0000259" key="13">
    <source>
        <dbReference type="Pfam" id="PF18075"/>
    </source>
</evidence>
<evidence type="ECO:0000256" key="6">
    <source>
        <dbReference type="ARBA" id="ARBA00022692"/>
    </source>
</evidence>
<dbReference type="InterPro" id="IPR040690">
    <property type="entry name" value="FtsX_ECD"/>
</dbReference>
<comment type="subcellular location">
    <subcellularLocation>
        <location evidence="1">Cell membrane</location>
        <topology evidence="1">Multi-pass membrane protein</topology>
    </subcellularLocation>
</comment>
<feature type="transmembrane region" description="Helical" evidence="11">
    <location>
        <begin position="12"/>
        <end position="33"/>
    </location>
</feature>
<keyword evidence="6 11" id="KW-0812">Transmembrane</keyword>
<evidence type="ECO:0000259" key="12">
    <source>
        <dbReference type="Pfam" id="PF02687"/>
    </source>
</evidence>
<evidence type="ECO:0000256" key="8">
    <source>
        <dbReference type="ARBA" id="ARBA00023136"/>
    </source>
</evidence>
<dbReference type="RefSeq" id="WP_377976003.1">
    <property type="nucleotide sequence ID" value="NZ_JBBKYA010000003.1"/>
</dbReference>
<dbReference type="InterPro" id="IPR004513">
    <property type="entry name" value="FtsX"/>
</dbReference>
<comment type="caution">
    <text evidence="14">The sequence shown here is derived from an EMBL/GenBank/DDBJ whole genome shotgun (WGS) entry which is preliminary data.</text>
</comment>
<keyword evidence="9 10" id="KW-0131">Cell cycle</keyword>
<dbReference type="Gene3D" id="3.30.70.3040">
    <property type="match status" value="1"/>
</dbReference>
<organism evidence="14 15">
    <name type="scientific">Aquirufa echingensis</name>
    <dbReference type="NCBI Taxonomy" id="3096516"/>
    <lineage>
        <taxon>Bacteria</taxon>
        <taxon>Pseudomonadati</taxon>
        <taxon>Bacteroidota</taxon>
        <taxon>Cytophagia</taxon>
        <taxon>Cytophagales</taxon>
        <taxon>Flectobacillaceae</taxon>
        <taxon>Aquirufa</taxon>
    </lineage>
</organism>
<evidence type="ECO:0000256" key="5">
    <source>
        <dbReference type="ARBA" id="ARBA00022618"/>
    </source>
</evidence>
<dbReference type="InterPro" id="IPR003838">
    <property type="entry name" value="ABC3_permease_C"/>
</dbReference>
<evidence type="ECO:0000256" key="11">
    <source>
        <dbReference type="SAM" id="Phobius"/>
    </source>
</evidence>
<evidence type="ECO:0000256" key="7">
    <source>
        <dbReference type="ARBA" id="ARBA00022989"/>
    </source>
</evidence>
<feature type="transmembrane region" description="Helical" evidence="11">
    <location>
        <begin position="160"/>
        <end position="178"/>
    </location>
</feature>
<reference evidence="14 15" key="1">
    <citation type="submission" date="2024-03" db="EMBL/GenBank/DDBJ databases">
        <title>Aquirufa genome sequencing.</title>
        <authorList>
            <person name="Pitt A."/>
            <person name="Hahn M.W."/>
        </authorList>
    </citation>
    <scope>NUCLEOTIDE SEQUENCE [LARGE SCALE GENOMIC DNA]</scope>
    <source>
        <strain evidence="14 15">PLAD-142S6K</strain>
    </source>
</reference>
<keyword evidence="8 10" id="KW-0472">Membrane</keyword>
<comment type="similarity">
    <text evidence="2 10">Belongs to the ABC-4 integral membrane protein family. FtsX subfamily.</text>
</comment>
<dbReference type="Proteomes" id="UP001598114">
    <property type="component" value="Unassembled WGS sequence"/>
</dbReference>
<evidence type="ECO:0000256" key="3">
    <source>
        <dbReference type="ARBA" id="ARBA00021907"/>
    </source>
</evidence>
<evidence type="ECO:0000256" key="4">
    <source>
        <dbReference type="ARBA" id="ARBA00022475"/>
    </source>
</evidence>
<dbReference type="PIRSF" id="PIRSF003097">
    <property type="entry name" value="FtsX"/>
    <property type="match status" value="1"/>
</dbReference>
<proteinExistence type="inferred from homology"/>
<feature type="transmembrane region" description="Helical" evidence="11">
    <location>
        <begin position="217"/>
        <end position="237"/>
    </location>
</feature>
<evidence type="ECO:0000313" key="14">
    <source>
        <dbReference type="EMBL" id="MFD3275774.1"/>
    </source>
</evidence>
<accession>A0ABW6CXY5</accession>
<dbReference type="Pfam" id="PF18075">
    <property type="entry name" value="FtsX_ECD"/>
    <property type="match status" value="1"/>
</dbReference>
<evidence type="ECO:0000313" key="15">
    <source>
        <dbReference type="Proteomes" id="UP001598114"/>
    </source>
</evidence>
<dbReference type="PANTHER" id="PTHR47755">
    <property type="entry name" value="CELL DIVISION PROTEIN FTSX"/>
    <property type="match status" value="1"/>
</dbReference>
<name>A0ABW6CXY5_9BACT</name>